<reference evidence="10" key="1">
    <citation type="submission" date="2022-05" db="EMBL/GenBank/DDBJ databases">
        <authorList>
            <person name="Jo J.-H."/>
            <person name="Im W.-T."/>
        </authorList>
    </citation>
    <scope>NUCLEOTIDE SEQUENCE</scope>
    <source>
        <strain evidence="10">SE220</strain>
    </source>
</reference>
<comment type="pathway">
    <text evidence="1 7">Cell wall biogenesis; peptidoglycan biosynthesis.</text>
</comment>
<keyword evidence="5 7" id="KW-0573">Peptidoglycan synthesis</keyword>
<dbReference type="Pfam" id="PF20142">
    <property type="entry name" value="Scaffold"/>
    <property type="match status" value="1"/>
</dbReference>
<proteinExistence type="inferred from homology"/>
<gene>
    <name evidence="10" type="ORF">LZ538_01270</name>
</gene>
<name>A0ABT0RYJ8_9SPHN</name>
<evidence type="ECO:0000313" key="10">
    <source>
        <dbReference type="EMBL" id="MCL6728684.1"/>
    </source>
</evidence>
<keyword evidence="11" id="KW-1185">Reference proteome</keyword>
<keyword evidence="3" id="KW-0808">Transferase</keyword>
<dbReference type="InterPro" id="IPR045380">
    <property type="entry name" value="LD_TPept_scaffold_dom"/>
</dbReference>
<evidence type="ECO:0000313" key="11">
    <source>
        <dbReference type="Proteomes" id="UP001165342"/>
    </source>
</evidence>
<feature type="domain" description="L,D-TPase catalytic" evidence="9">
    <location>
        <begin position="208"/>
        <end position="401"/>
    </location>
</feature>
<feature type="signal peptide" evidence="8">
    <location>
        <begin position="1"/>
        <end position="23"/>
    </location>
</feature>
<organism evidence="10 11">
    <name type="scientific">Sphingomonas hankyongi</name>
    <dbReference type="NCBI Taxonomy" id="2908209"/>
    <lineage>
        <taxon>Bacteria</taxon>
        <taxon>Pseudomonadati</taxon>
        <taxon>Pseudomonadota</taxon>
        <taxon>Alphaproteobacteria</taxon>
        <taxon>Sphingomonadales</taxon>
        <taxon>Sphingomonadaceae</taxon>
        <taxon>Sphingomonas</taxon>
    </lineage>
</organism>
<comment type="caution">
    <text evidence="10">The sequence shown here is derived from an EMBL/GenBank/DDBJ whole genome shotgun (WGS) entry which is preliminary data.</text>
</comment>
<sequence length="435" mass="46754">MRIQMLAGAACAALMGLPVPVSGATPSFAPQVTTAVGPVQGAVDAYYARRPGTLIWLSAGPQSPAAASLLQVLQRGPIDGLQNGPALASQAEALMARASGGDRSALGLADRFLSAAWVTYVQNLQRAPEGMAIADGWAAPRRQSPQEILLQTASANSIPSHIRDVSNVNPIYAQLRDAAWQQAQSTGSADPRVLANLDRVRTMPFQDRYVMVDAGSARLWMVQDGHVVDSMKVIVGKPTTPTPMVASTIYYATLNPYWNVPQELVQKLIAPRVLDQGVTYLKDHNYEVLSGYGSDAEPIDAAKVDWRAVVSGQQVVKVRQKPGPANSMGRVKFGFPNTYDIYLHDTPRKELFSEASRDVSNGCIRLEDAERLGRWLLGRDPQAASPQPEQHVQLPKPVPIYVTYLTAQADGGQLTYLGDAYGKDAGAAVSVASLQ</sequence>
<comment type="similarity">
    <text evidence="2">Belongs to the YkuD family.</text>
</comment>
<dbReference type="Pfam" id="PF03734">
    <property type="entry name" value="YkuD"/>
    <property type="match status" value="1"/>
</dbReference>
<feature type="chain" id="PRO_5047410684" evidence="8">
    <location>
        <begin position="24"/>
        <end position="435"/>
    </location>
</feature>
<dbReference type="SUPFAM" id="SSF141523">
    <property type="entry name" value="L,D-transpeptidase catalytic domain-like"/>
    <property type="match status" value="1"/>
</dbReference>
<dbReference type="InterPro" id="IPR052905">
    <property type="entry name" value="LD-transpeptidase_YkuD-like"/>
</dbReference>
<protein>
    <submittedName>
        <fullName evidence="10">L,D-transpeptidase family protein</fullName>
    </submittedName>
</protein>
<keyword evidence="4 7" id="KW-0133">Cell shape</keyword>
<evidence type="ECO:0000256" key="1">
    <source>
        <dbReference type="ARBA" id="ARBA00004752"/>
    </source>
</evidence>
<dbReference type="CDD" id="cd16913">
    <property type="entry name" value="YkuD_like"/>
    <property type="match status" value="1"/>
</dbReference>
<evidence type="ECO:0000256" key="6">
    <source>
        <dbReference type="ARBA" id="ARBA00023316"/>
    </source>
</evidence>
<evidence type="ECO:0000259" key="9">
    <source>
        <dbReference type="PROSITE" id="PS52029"/>
    </source>
</evidence>
<evidence type="ECO:0000256" key="5">
    <source>
        <dbReference type="ARBA" id="ARBA00022984"/>
    </source>
</evidence>
<feature type="active site" description="Proton donor/acceptor" evidence="7">
    <location>
        <position position="344"/>
    </location>
</feature>
<dbReference type="EMBL" id="JAMGBE010000001">
    <property type="protein sequence ID" value="MCL6728684.1"/>
    <property type="molecule type" value="Genomic_DNA"/>
</dbReference>
<keyword evidence="6 7" id="KW-0961">Cell wall biogenesis/degradation</keyword>
<feature type="active site" description="Nucleophile" evidence="7">
    <location>
        <position position="363"/>
    </location>
</feature>
<dbReference type="Proteomes" id="UP001165342">
    <property type="component" value="Unassembled WGS sequence"/>
</dbReference>
<evidence type="ECO:0000256" key="7">
    <source>
        <dbReference type="PROSITE-ProRule" id="PRU01373"/>
    </source>
</evidence>
<keyword evidence="8" id="KW-0732">Signal</keyword>
<dbReference type="PANTHER" id="PTHR41533:SF2">
    <property type="entry name" value="BLR7131 PROTEIN"/>
    <property type="match status" value="1"/>
</dbReference>
<dbReference type="Gene3D" id="2.40.440.10">
    <property type="entry name" value="L,D-transpeptidase catalytic domain-like"/>
    <property type="match status" value="1"/>
</dbReference>
<evidence type="ECO:0000256" key="8">
    <source>
        <dbReference type="SAM" id="SignalP"/>
    </source>
</evidence>
<evidence type="ECO:0000256" key="2">
    <source>
        <dbReference type="ARBA" id="ARBA00005992"/>
    </source>
</evidence>
<dbReference type="InterPro" id="IPR005490">
    <property type="entry name" value="LD_TPept_cat_dom"/>
</dbReference>
<dbReference type="InterPro" id="IPR038063">
    <property type="entry name" value="Transpep_catalytic_dom"/>
</dbReference>
<dbReference type="PANTHER" id="PTHR41533">
    <property type="entry name" value="L,D-TRANSPEPTIDASE HI_1667-RELATED"/>
    <property type="match status" value="1"/>
</dbReference>
<accession>A0ABT0RYJ8</accession>
<dbReference type="PROSITE" id="PS52029">
    <property type="entry name" value="LD_TPASE"/>
    <property type="match status" value="1"/>
</dbReference>
<dbReference type="RefSeq" id="WP_249830188.1">
    <property type="nucleotide sequence ID" value="NZ_JAMGBE010000001.1"/>
</dbReference>
<evidence type="ECO:0000256" key="3">
    <source>
        <dbReference type="ARBA" id="ARBA00022679"/>
    </source>
</evidence>
<evidence type="ECO:0000256" key="4">
    <source>
        <dbReference type="ARBA" id="ARBA00022960"/>
    </source>
</evidence>